<evidence type="ECO:0000259" key="2">
    <source>
        <dbReference type="Pfam" id="PF01814"/>
    </source>
</evidence>
<dbReference type="CDD" id="cd12108">
    <property type="entry name" value="Hr-like"/>
    <property type="match status" value="1"/>
</dbReference>
<dbReference type="InterPro" id="IPR012312">
    <property type="entry name" value="Hemerythrin-like"/>
</dbReference>
<dbReference type="Proteomes" id="UP001225596">
    <property type="component" value="Unassembled WGS sequence"/>
</dbReference>
<dbReference type="Gene3D" id="1.20.120.520">
    <property type="entry name" value="nmb1532 protein domain like"/>
    <property type="match status" value="1"/>
</dbReference>
<name>A0ABU1BMD2_9BURK</name>
<reference evidence="3 4" key="1">
    <citation type="submission" date="2023-08" db="EMBL/GenBank/DDBJ databases">
        <title>Oxalobacteraceae gen .nov., isolated from river sludge outside the plant.</title>
        <authorList>
            <person name="Zhao S.Y."/>
        </authorList>
    </citation>
    <scope>NUCLEOTIDE SEQUENCE [LARGE SCALE GENOMIC DNA]</scope>
    <source>
        <strain evidence="3 4">R-40</strain>
    </source>
</reference>
<dbReference type="PANTHER" id="PTHR35585">
    <property type="entry name" value="HHE DOMAIN PROTEIN (AFU_ORTHOLOGUE AFUA_4G00730)"/>
    <property type="match status" value="1"/>
</dbReference>
<comment type="caution">
    <text evidence="3">The sequence shown here is derived from an EMBL/GenBank/DDBJ whole genome shotgun (WGS) entry which is preliminary data.</text>
</comment>
<evidence type="ECO:0000313" key="3">
    <source>
        <dbReference type="EMBL" id="MDQ9169294.1"/>
    </source>
</evidence>
<sequence>MMTAKKSQDNLAIDLLVDDHKKVKKLFKDFDKLKEKGEPEEKQALVEEICNELILHTQIEEEIFYPAAREIVEEDMVNEAEVEHASAKDLIEQIQALDPSDPMYDAKVTVLGEYIEHHVEEEEKEMFPKVKKSKLDLEALGEEMSTMKEARPMQPMSASGKGKGGHSKVSSART</sequence>
<evidence type="ECO:0000256" key="1">
    <source>
        <dbReference type="SAM" id="MobiDB-lite"/>
    </source>
</evidence>
<feature type="region of interest" description="Disordered" evidence="1">
    <location>
        <begin position="143"/>
        <end position="174"/>
    </location>
</feature>
<accession>A0ABU1BMD2</accession>
<dbReference type="PANTHER" id="PTHR35585:SF1">
    <property type="entry name" value="HHE DOMAIN PROTEIN (AFU_ORTHOLOGUE AFUA_4G00730)"/>
    <property type="match status" value="1"/>
</dbReference>
<dbReference type="RefSeq" id="WP_338435159.1">
    <property type="nucleotide sequence ID" value="NZ_JAUYVH010000001.1"/>
</dbReference>
<gene>
    <name evidence="3" type="ORF">Q8A64_02600</name>
</gene>
<protein>
    <submittedName>
        <fullName evidence="3">Hemerythrin domain-containing protein</fullName>
    </submittedName>
</protein>
<dbReference type="EMBL" id="JAUYVH010000001">
    <property type="protein sequence ID" value="MDQ9169294.1"/>
    <property type="molecule type" value="Genomic_DNA"/>
</dbReference>
<evidence type="ECO:0000313" key="4">
    <source>
        <dbReference type="Proteomes" id="UP001225596"/>
    </source>
</evidence>
<organism evidence="3 4">
    <name type="scientific">Keguizhuia sedimenti</name>
    <dbReference type="NCBI Taxonomy" id="3064264"/>
    <lineage>
        <taxon>Bacteria</taxon>
        <taxon>Pseudomonadati</taxon>
        <taxon>Pseudomonadota</taxon>
        <taxon>Betaproteobacteria</taxon>
        <taxon>Burkholderiales</taxon>
        <taxon>Oxalobacteraceae</taxon>
        <taxon>Keguizhuia</taxon>
    </lineage>
</organism>
<proteinExistence type="predicted"/>
<keyword evidence="4" id="KW-1185">Reference proteome</keyword>
<dbReference type="Pfam" id="PF01814">
    <property type="entry name" value="Hemerythrin"/>
    <property type="match status" value="1"/>
</dbReference>
<feature type="domain" description="Hemerythrin-like" evidence="2">
    <location>
        <begin position="12"/>
        <end position="130"/>
    </location>
</feature>